<name>A0AAE3KX31_9BACT</name>
<protein>
    <recommendedName>
        <fullName evidence="4">YceI family protein</fullName>
    </recommendedName>
</protein>
<feature type="chain" id="PRO_5041969054" description="YceI family protein" evidence="1">
    <location>
        <begin position="23"/>
        <end position="191"/>
    </location>
</feature>
<accession>A0AAE3KX31</accession>
<keyword evidence="3" id="KW-1185">Reference proteome</keyword>
<dbReference type="AlphaFoldDB" id="A0AAE3KX31"/>
<organism evidence="2 3">
    <name type="scientific">Lacihabitans soyangensis</name>
    <dbReference type="NCBI Taxonomy" id="869394"/>
    <lineage>
        <taxon>Bacteria</taxon>
        <taxon>Pseudomonadati</taxon>
        <taxon>Bacteroidota</taxon>
        <taxon>Cytophagia</taxon>
        <taxon>Cytophagales</taxon>
        <taxon>Leadbetterellaceae</taxon>
        <taxon>Lacihabitans</taxon>
    </lineage>
</organism>
<dbReference type="EMBL" id="RJUF01000049">
    <property type="protein sequence ID" value="MCP9763975.1"/>
    <property type="molecule type" value="Genomic_DNA"/>
</dbReference>
<dbReference type="RefSeq" id="WP_255037736.1">
    <property type="nucleotide sequence ID" value="NZ_RJUF01000049.1"/>
</dbReference>
<evidence type="ECO:0000313" key="3">
    <source>
        <dbReference type="Proteomes" id="UP001204144"/>
    </source>
</evidence>
<comment type="caution">
    <text evidence="2">The sequence shown here is derived from an EMBL/GenBank/DDBJ whole genome shotgun (WGS) entry which is preliminary data.</text>
</comment>
<dbReference type="Proteomes" id="UP001204144">
    <property type="component" value="Unassembled WGS sequence"/>
</dbReference>
<reference evidence="2 3" key="1">
    <citation type="submission" date="2018-11" db="EMBL/GenBank/DDBJ databases">
        <title>Novel bacteria species description.</title>
        <authorList>
            <person name="Han J.-H."/>
        </authorList>
    </citation>
    <scope>NUCLEOTIDE SEQUENCE [LARGE SCALE GENOMIC DNA]</scope>
    <source>
        <strain evidence="2 3">KCTC23259</strain>
    </source>
</reference>
<evidence type="ECO:0000256" key="1">
    <source>
        <dbReference type="SAM" id="SignalP"/>
    </source>
</evidence>
<sequence length="191" mass="21003">MKNSIILILTLAFIGFLSCNNSGTESKSDTNEDLYFTFSIDGKEVSIPPEEVSTSYNTALKKPVFKVFAGEYGKINLLLATTEDVTKPSSTPSGSKNFDDEITQGSVSLQNYPEKNYTSNSFNTNFPASSIPVPDAIVITESKRFGDTHRIITGKINVKVFGGDATNDPKLKDHVIVGEFRVKHEFSDVKF</sequence>
<dbReference type="PROSITE" id="PS51257">
    <property type="entry name" value="PROKAR_LIPOPROTEIN"/>
    <property type="match status" value="1"/>
</dbReference>
<gene>
    <name evidence="2" type="ORF">EGI31_13545</name>
</gene>
<evidence type="ECO:0008006" key="4">
    <source>
        <dbReference type="Google" id="ProtNLM"/>
    </source>
</evidence>
<proteinExistence type="predicted"/>
<feature type="signal peptide" evidence="1">
    <location>
        <begin position="1"/>
        <end position="22"/>
    </location>
</feature>
<keyword evidence="1" id="KW-0732">Signal</keyword>
<evidence type="ECO:0000313" key="2">
    <source>
        <dbReference type="EMBL" id="MCP9763975.1"/>
    </source>
</evidence>